<proteinExistence type="predicted"/>
<protein>
    <submittedName>
        <fullName evidence="1">Uncharacterized protein</fullName>
    </submittedName>
</protein>
<accession>A0ABW4X9F8</accession>
<name>A0ABW4X9F8_9ACTN</name>
<dbReference type="RefSeq" id="WP_376874854.1">
    <property type="nucleotide sequence ID" value="NZ_JBHUHP010000009.1"/>
</dbReference>
<evidence type="ECO:0000313" key="1">
    <source>
        <dbReference type="EMBL" id="MFD2091952.1"/>
    </source>
</evidence>
<comment type="caution">
    <text evidence="1">The sequence shown here is derived from an EMBL/GenBank/DDBJ whole genome shotgun (WGS) entry which is preliminary data.</text>
</comment>
<evidence type="ECO:0000313" key="2">
    <source>
        <dbReference type="Proteomes" id="UP001597402"/>
    </source>
</evidence>
<dbReference type="Proteomes" id="UP001597402">
    <property type="component" value="Unassembled WGS sequence"/>
</dbReference>
<organism evidence="1 2">
    <name type="scientific">Blastococcus deserti</name>
    <dbReference type="NCBI Taxonomy" id="2259033"/>
    <lineage>
        <taxon>Bacteria</taxon>
        <taxon>Bacillati</taxon>
        <taxon>Actinomycetota</taxon>
        <taxon>Actinomycetes</taxon>
        <taxon>Geodermatophilales</taxon>
        <taxon>Geodermatophilaceae</taxon>
        <taxon>Blastococcus</taxon>
    </lineage>
</organism>
<gene>
    <name evidence="1" type="ORF">ACFSHS_10265</name>
</gene>
<sequence length="253" mass="26498">MIDIRFGASSGLLQRLRPARIGVGDLREVADALLPCLATPGLRARVIERSGAGSVLVLEEEERCVRVALGDLADDMTHAGVRPTRVAISAALASFIAHRPVTDAAAAAAGIAVLDWADRARTAVGWRVVVRRGELAVPWTASVPADAATVHRVRSAATGRSHDVPLDLRTEGPVALWSHRSVPALATAALVAPELMIARIAAAGVAMTDMHVVVTPERPVACAGPSIAARLAGEISEASVTLPWTRLADLPWL</sequence>
<reference evidence="2" key="1">
    <citation type="journal article" date="2019" name="Int. J. Syst. Evol. Microbiol.">
        <title>The Global Catalogue of Microorganisms (GCM) 10K type strain sequencing project: providing services to taxonomists for standard genome sequencing and annotation.</title>
        <authorList>
            <consortium name="The Broad Institute Genomics Platform"/>
            <consortium name="The Broad Institute Genome Sequencing Center for Infectious Disease"/>
            <person name="Wu L."/>
            <person name="Ma J."/>
        </authorList>
    </citation>
    <scope>NUCLEOTIDE SEQUENCE [LARGE SCALE GENOMIC DNA]</scope>
    <source>
        <strain evidence="2">JCM 3338</strain>
    </source>
</reference>
<keyword evidence="2" id="KW-1185">Reference proteome</keyword>
<dbReference type="EMBL" id="JBHUHP010000009">
    <property type="protein sequence ID" value="MFD2091952.1"/>
    <property type="molecule type" value="Genomic_DNA"/>
</dbReference>